<dbReference type="Pfam" id="PF13692">
    <property type="entry name" value="Glyco_trans_1_4"/>
    <property type="match status" value="1"/>
</dbReference>
<dbReference type="Pfam" id="PF13439">
    <property type="entry name" value="Glyco_transf_4"/>
    <property type="match status" value="1"/>
</dbReference>
<dbReference type="PANTHER" id="PTHR45947:SF3">
    <property type="entry name" value="SULFOQUINOVOSYL TRANSFERASE SQD2"/>
    <property type="match status" value="1"/>
</dbReference>
<feature type="domain" description="Glycosyltransferase subfamily 4-like N-terminal" evidence="1">
    <location>
        <begin position="29"/>
        <end position="174"/>
    </location>
</feature>
<dbReference type="RefSeq" id="WP_078482442.1">
    <property type="nucleotide sequence ID" value="NZ_MPRL01000005.1"/>
</dbReference>
<sequence length="366" mass="41990">MRILVLSKRQYLGKDLLDDQFFRNYEVPEELNKLDHQVRGVTLSYRRMTEGLFKPGTVSWSSFNVYPWPHRYFVGIKTIIEEFNPDIIWASSDVYHSIFGYYLASKYRIPIVIDLYDNYESFGLSKIPGVRTLFRYVCRRANGLTVVSRMLRDYILSESTIEDSHVRVMGNAVRKDLFKQMPKADARHYLGLPSNVRLIGTAGALSAGRGIEVLFKAFMLLVEQFPELHLVVAGPRDKTLQQYSHPQIIDLGVLDFEKVPYVFNSLDVAVICNVDSLFGRYCFPQKYYEIAACETNVVASDVGEMRYLLRHNRDALFVHDSAKSLSSAIKKQLFGETNNTDIDIPSWSDRAEELSGFLESVKRGCL</sequence>
<gene>
    <name evidence="2" type="ORF">BOW53_02135</name>
</gene>
<dbReference type="SUPFAM" id="SSF53756">
    <property type="entry name" value="UDP-Glycosyltransferase/glycogen phosphorylase"/>
    <property type="match status" value="1"/>
</dbReference>
<proteinExistence type="predicted"/>
<evidence type="ECO:0000313" key="2">
    <source>
        <dbReference type="EMBL" id="OOZ41822.1"/>
    </source>
</evidence>
<dbReference type="GO" id="GO:0016758">
    <property type="term" value="F:hexosyltransferase activity"/>
    <property type="evidence" value="ECO:0007669"/>
    <property type="project" value="TreeGrafter"/>
</dbReference>
<dbReference type="InterPro" id="IPR028098">
    <property type="entry name" value="Glyco_trans_4-like_N"/>
</dbReference>
<dbReference type="Gene3D" id="3.40.50.2000">
    <property type="entry name" value="Glycogen Phosphorylase B"/>
    <property type="match status" value="2"/>
</dbReference>
<dbReference type="CDD" id="cd03801">
    <property type="entry name" value="GT4_PimA-like"/>
    <property type="match status" value="1"/>
</dbReference>
<dbReference type="Proteomes" id="UP000191110">
    <property type="component" value="Unassembled WGS sequence"/>
</dbReference>
<dbReference type="PANTHER" id="PTHR45947">
    <property type="entry name" value="SULFOQUINOVOSYL TRANSFERASE SQD2"/>
    <property type="match status" value="1"/>
</dbReference>
<comment type="caution">
    <text evidence="2">The sequence shown here is derived from an EMBL/GenBank/DDBJ whole genome shotgun (WGS) entry which is preliminary data.</text>
</comment>
<reference evidence="2 3" key="1">
    <citation type="submission" date="2016-11" db="EMBL/GenBank/DDBJ databases">
        <title>Mixed transmission modes and dynamic genome evolution in an obligate animal-bacterial symbiosis.</title>
        <authorList>
            <person name="Russell S.L."/>
            <person name="Corbett-Detig R.B."/>
            <person name="Cavanaugh C.M."/>
        </authorList>
    </citation>
    <scope>NUCLEOTIDE SEQUENCE [LARGE SCALE GENOMIC DNA]</scope>
    <source>
        <strain evidence="2">Sveles-Q1</strain>
    </source>
</reference>
<accession>A0A1T2L9Y5</accession>
<dbReference type="OrthoDB" id="258796at2"/>
<dbReference type="AlphaFoldDB" id="A0A1T2L9Y5"/>
<evidence type="ECO:0000259" key="1">
    <source>
        <dbReference type="Pfam" id="PF13439"/>
    </source>
</evidence>
<name>A0A1T2L9Y5_9GAMM</name>
<organism evidence="2 3">
    <name type="scientific">Solemya pervernicosa gill symbiont</name>
    <dbReference type="NCBI Taxonomy" id="642797"/>
    <lineage>
        <taxon>Bacteria</taxon>
        <taxon>Pseudomonadati</taxon>
        <taxon>Pseudomonadota</taxon>
        <taxon>Gammaproteobacteria</taxon>
        <taxon>sulfur-oxidizing symbionts</taxon>
    </lineage>
</organism>
<protein>
    <recommendedName>
        <fullName evidence="1">Glycosyltransferase subfamily 4-like N-terminal domain-containing protein</fullName>
    </recommendedName>
</protein>
<dbReference type="EMBL" id="MPRL01000005">
    <property type="protein sequence ID" value="OOZ41822.1"/>
    <property type="molecule type" value="Genomic_DNA"/>
</dbReference>
<dbReference type="InterPro" id="IPR050194">
    <property type="entry name" value="Glycosyltransferase_grp1"/>
</dbReference>
<keyword evidence="3" id="KW-1185">Reference proteome</keyword>
<evidence type="ECO:0000313" key="3">
    <source>
        <dbReference type="Proteomes" id="UP000191110"/>
    </source>
</evidence>